<dbReference type="AlphaFoldDB" id="A0A0K2UVI7"/>
<reference evidence="1" key="1">
    <citation type="submission" date="2014-05" db="EMBL/GenBank/DDBJ databases">
        <authorList>
            <person name="Chronopoulou M."/>
        </authorList>
    </citation>
    <scope>NUCLEOTIDE SEQUENCE</scope>
    <source>
        <tissue evidence="1">Whole organism</tissue>
    </source>
</reference>
<protein>
    <submittedName>
        <fullName evidence="1">Uncharacterized protein</fullName>
    </submittedName>
</protein>
<dbReference type="EMBL" id="HACA01024724">
    <property type="protein sequence ID" value="CDW42085.1"/>
    <property type="molecule type" value="Transcribed_RNA"/>
</dbReference>
<organism evidence="1">
    <name type="scientific">Lepeophtheirus salmonis</name>
    <name type="common">Salmon louse</name>
    <name type="synonym">Caligus salmonis</name>
    <dbReference type="NCBI Taxonomy" id="72036"/>
    <lineage>
        <taxon>Eukaryota</taxon>
        <taxon>Metazoa</taxon>
        <taxon>Ecdysozoa</taxon>
        <taxon>Arthropoda</taxon>
        <taxon>Crustacea</taxon>
        <taxon>Multicrustacea</taxon>
        <taxon>Hexanauplia</taxon>
        <taxon>Copepoda</taxon>
        <taxon>Siphonostomatoida</taxon>
        <taxon>Caligidae</taxon>
        <taxon>Lepeophtheirus</taxon>
    </lineage>
</organism>
<sequence length="68" mass="7890">MDASKKMFVLLSLNFISNLFELESPDVKVESSNLIPISILSFFSAWMEKNSCFWIPFKENNQSLAWIL</sequence>
<name>A0A0K2UVI7_LEPSM</name>
<evidence type="ECO:0000313" key="1">
    <source>
        <dbReference type="EMBL" id="CDW42085.1"/>
    </source>
</evidence>
<proteinExistence type="predicted"/>
<accession>A0A0K2UVI7</accession>